<comment type="caution">
    <text evidence="2">The sequence shown here is derived from an EMBL/GenBank/DDBJ whole genome shotgun (WGS) entry which is preliminary data.</text>
</comment>
<dbReference type="AlphaFoldDB" id="A0AAW2EIL6"/>
<name>A0AAW2EIL6_9HYME</name>
<reference evidence="2 3" key="1">
    <citation type="submission" date="2023-03" db="EMBL/GenBank/DDBJ databases">
        <title>High recombination rates correlate with genetic variation in Cardiocondyla obscurior ants.</title>
        <authorList>
            <person name="Errbii M."/>
        </authorList>
    </citation>
    <scope>NUCLEOTIDE SEQUENCE [LARGE SCALE GENOMIC DNA]</scope>
    <source>
        <strain evidence="2">Alpha-2009</strain>
        <tissue evidence="2">Whole body</tissue>
    </source>
</reference>
<dbReference type="EMBL" id="JADYXP020000021">
    <property type="protein sequence ID" value="KAL0103573.1"/>
    <property type="molecule type" value="Genomic_DNA"/>
</dbReference>
<sequence length="118" mass="13799">MEKETIKVYTCDAYLTMIREEVKNAQCKRNANKIARRTTCKYRRIIASVTQTTPQRRDDGNGDDDENNDDDDNDGASTRSRYQFHASTSTIKYNLKKKKKEHLILHLIISRYVINVQL</sequence>
<evidence type="ECO:0000256" key="1">
    <source>
        <dbReference type="SAM" id="MobiDB-lite"/>
    </source>
</evidence>
<evidence type="ECO:0000313" key="3">
    <source>
        <dbReference type="Proteomes" id="UP001430953"/>
    </source>
</evidence>
<accession>A0AAW2EIL6</accession>
<keyword evidence="3" id="KW-1185">Reference proteome</keyword>
<proteinExistence type="predicted"/>
<dbReference type="Proteomes" id="UP001430953">
    <property type="component" value="Unassembled WGS sequence"/>
</dbReference>
<protein>
    <submittedName>
        <fullName evidence="2">Uncharacterized protein</fullName>
    </submittedName>
</protein>
<feature type="compositionally biased region" description="Acidic residues" evidence="1">
    <location>
        <begin position="61"/>
        <end position="74"/>
    </location>
</feature>
<evidence type="ECO:0000313" key="2">
    <source>
        <dbReference type="EMBL" id="KAL0103573.1"/>
    </source>
</evidence>
<feature type="region of interest" description="Disordered" evidence="1">
    <location>
        <begin position="46"/>
        <end position="83"/>
    </location>
</feature>
<gene>
    <name evidence="2" type="ORF">PUN28_017677</name>
</gene>
<organism evidence="2 3">
    <name type="scientific">Cardiocondyla obscurior</name>
    <dbReference type="NCBI Taxonomy" id="286306"/>
    <lineage>
        <taxon>Eukaryota</taxon>
        <taxon>Metazoa</taxon>
        <taxon>Ecdysozoa</taxon>
        <taxon>Arthropoda</taxon>
        <taxon>Hexapoda</taxon>
        <taxon>Insecta</taxon>
        <taxon>Pterygota</taxon>
        <taxon>Neoptera</taxon>
        <taxon>Endopterygota</taxon>
        <taxon>Hymenoptera</taxon>
        <taxon>Apocrita</taxon>
        <taxon>Aculeata</taxon>
        <taxon>Formicoidea</taxon>
        <taxon>Formicidae</taxon>
        <taxon>Myrmicinae</taxon>
        <taxon>Cardiocondyla</taxon>
    </lineage>
</organism>